<dbReference type="Proteomes" id="UP000064844">
    <property type="component" value="Chromosome"/>
</dbReference>
<keyword evidence="9" id="KW-1185">Reference proteome</keyword>
<dbReference type="UniPathway" id="UPA00286"/>
<comment type="pathway">
    <text evidence="2">Glycan biosynthesis; alginate biosynthesis.</text>
</comment>
<comment type="subcellular location">
    <subcellularLocation>
        <location evidence="1">Periplasm</location>
    </subcellularLocation>
</comment>
<organism evidence="8 9">
    <name type="scientific">Intestinimonas butyriciproducens</name>
    <dbReference type="NCBI Taxonomy" id="1297617"/>
    <lineage>
        <taxon>Bacteria</taxon>
        <taxon>Bacillati</taxon>
        <taxon>Bacillota</taxon>
        <taxon>Clostridia</taxon>
        <taxon>Eubacteriales</taxon>
        <taxon>Intestinimonas</taxon>
    </lineage>
</organism>
<dbReference type="RefSeq" id="WP_058117196.1">
    <property type="nucleotide sequence ID" value="NZ_CP011307.1"/>
</dbReference>
<keyword evidence="6" id="KW-0016">Alginate biosynthesis</keyword>
<name>A0A0S2W1L0_9FIRM</name>
<dbReference type="eggNOG" id="ENOG502ZAW2">
    <property type="taxonomic scope" value="Bacteria"/>
</dbReference>
<reference evidence="9" key="2">
    <citation type="submission" date="2015-04" db="EMBL/GenBank/DDBJ databases">
        <title>A butyrogenic pathway from the amino acid lysine in a human gut commensal.</title>
        <authorList>
            <person name="de Vos W.M."/>
            <person name="Bui N.T.P."/>
            <person name="Plugge C.M."/>
            <person name="Ritari J."/>
        </authorList>
    </citation>
    <scope>NUCLEOTIDE SEQUENCE [LARGE SCALE GENOMIC DNA]</scope>
    <source>
        <strain evidence="9">AF211</strain>
    </source>
</reference>
<evidence type="ECO:0000256" key="2">
    <source>
        <dbReference type="ARBA" id="ARBA00005182"/>
    </source>
</evidence>
<dbReference type="STRING" id="1297617.IB211_00826c"/>
<keyword evidence="3" id="KW-0808">Transferase</keyword>
<evidence type="ECO:0000259" key="7">
    <source>
        <dbReference type="Pfam" id="PF16822"/>
    </source>
</evidence>
<gene>
    <name evidence="8" type="ORF">IB211_00826c</name>
</gene>
<dbReference type="GO" id="GO:0042121">
    <property type="term" value="P:alginic acid biosynthetic process"/>
    <property type="evidence" value="ECO:0007669"/>
    <property type="project" value="UniProtKB-UniPathway"/>
</dbReference>
<keyword evidence="5" id="KW-0574">Periplasm</keyword>
<evidence type="ECO:0000313" key="8">
    <source>
        <dbReference type="EMBL" id="ALP93220.1"/>
    </source>
</evidence>
<evidence type="ECO:0000256" key="6">
    <source>
        <dbReference type="ARBA" id="ARBA00022841"/>
    </source>
</evidence>
<dbReference type="InterPro" id="IPR031811">
    <property type="entry name" value="ALGX/ALGJ_SGNH-like"/>
</dbReference>
<accession>A0A0S2W1L0</accession>
<proteinExistence type="predicted"/>
<dbReference type="GO" id="GO:0016740">
    <property type="term" value="F:transferase activity"/>
    <property type="evidence" value="ECO:0007669"/>
    <property type="project" value="UniProtKB-KW"/>
</dbReference>
<dbReference type="AlphaFoldDB" id="A0A0S2W1L0"/>
<keyword evidence="4" id="KW-0732">Signal</keyword>
<evidence type="ECO:0000256" key="3">
    <source>
        <dbReference type="ARBA" id="ARBA00022679"/>
    </source>
</evidence>
<evidence type="ECO:0000256" key="1">
    <source>
        <dbReference type="ARBA" id="ARBA00004418"/>
    </source>
</evidence>
<dbReference type="GO" id="GO:0042597">
    <property type="term" value="C:periplasmic space"/>
    <property type="evidence" value="ECO:0007669"/>
    <property type="project" value="UniProtKB-SubCell"/>
</dbReference>
<evidence type="ECO:0000256" key="5">
    <source>
        <dbReference type="ARBA" id="ARBA00022764"/>
    </source>
</evidence>
<protein>
    <recommendedName>
        <fullName evidence="7">AlgX/AlgJ SGNH hydrolase-like domain-containing protein</fullName>
    </recommendedName>
</protein>
<dbReference type="KEGG" id="ibu:IB211_00826c"/>
<sequence>MVKPHTNLGALLFLGALAAGALLLVTGLADTSPTRQGVRLPQRGEASFVAHARMGDGWGGPSQKGKARETARAPLGERIQSFIGSAEATANSALDQDHFFIQLYGEVQKLSGRTVVEDADPRYSVVKLTDGTLTFVNDQALDVSGHGRSVVRLSRALEKRDIPLLYVQAPQKLQSGDPRLPDGVSDYGNDYADQILAVLEEQGVAALDLRETLAACGRDWSSLFFRTDHHWTPEAGFLACQTIAETLRRDYGFTIPGKYTDERFFTRTFYSDYFLGSQGKRVGSLYAGVDDIELWVPTFHTNFTYSIPIYDMERTGPFEESLLFPERVEERDYFGGNPYTLYAGGDYPMGRIYNEVHPEGKRILLLRDSYACALTPFLALSCGALITIDLRYFHDDLLSYVDWLEPDVVLVMYTAGSLALDPLFDFFPAGDFCLDTYQSAPPIAQKPEL</sequence>
<reference evidence="8 9" key="1">
    <citation type="journal article" date="2015" name="Nat. Commun.">
        <title>Production of butyrate from lysine and the Amadori product fructoselysine by a human gut commensal.</title>
        <authorList>
            <person name="Bui T.P."/>
            <person name="Ritari J."/>
            <person name="Boeren S."/>
            <person name="de Waard P."/>
            <person name="Plugge C.M."/>
            <person name="de Vos W.M."/>
        </authorList>
    </citation>
    <scope>NUCLEOTIDE SEQUENCE [LARGE SCALE GENOMIC DNA]</scope>
    <source>
        <strain evidence="8 9">AF211</strain>
    </source>
</reference>
<evidence type="ECO:0000256" key="4">
    <source>
        <dbReference type="ARBA" id="ARBA00022729"/>
    </source>
</evidence>
<feature type="domain" description="AlgX/AlgJ SGNH hydrolase-like" evidence="7">
    <location>
        <begin position="143"/>
        <end position="250"/>
    </location>
</feature>
<dbReference type="Pfam" id="PF16822">
    <property type="entry name" value="ALGX"/>
    <property type="match status" value="1"/>
</dbReference>
<evidence type="ECO:0000313" key="9">
    <source>
        <dbReference type="Proteomes" id="UP000064844"/>
    </source>
</evidence>
<dbReference type="EMBL" id="CP011307">
    <property type="protein sequence ID" value="ALP93220.1"/>
    <property type="molecule type" value="Genomic_DNA"/>
</dbReference>